<feature type="transmembrane region" description="Helical" evidence="5">
    <location>
        <begin position="383"/>
        <end position="405"/>
    </location>
</feature>
<proteinExistence type="predicted"/>
<dbReference type="GO" id="GO:0031293">
    <property type="term" value="P:membrane protein intracellular domain proteolysis"/>
    <property type="evidence" value="ECO:0007669"/>
    <property type="project" value="TreeGrafter"/>
</dbReference>
<evidence type="ECO:0000259" key="6">
    <source>
        <dbReference type="PROSITE" id="PS50106"/>
    </source>
</evidence>
<organism evidence="7 8">
    <name type="scientific">Methanobacterium lacus (strain AL-21)</name>
    <dbReference type="NCBI Taxonomy" id="877455"/>
    <lineage>
        <taxon>Archaea</taxon>
        <taxon>Methanobacteriati</taxon>
        <taxon>Methanobacteriota</taxon>
        <taxon>Methanomada group</taxon>
        <taxon>Methanobacteria</taxon>
        <taxon>Methanobacteriales</taxon>
        <taxon>Methanobacteriaceae</taxon>
        <taxon>Methanobacterium</taxon>
    </lineage>
</organism>
<dbReference type="SMART" id="SM00228">
    <property type="entry name" value="PDZ"/>
    <property type="match status" value="1"/>
</dbReference>
<evidence type="ECO:0000256" key="4">
    <source>
        <dbReference type="ARBA" id="ARBA00023136"/>
    </source>
</evidence>
<evidence type="ECO:0000256" key="5">
    <source>
        <dbReference type="SAM" id="Phobius"/>
    </source>
</evidence>
<dbReference type="GeneID" id="10276572"/>
<dbReference type="STRING" id="877455.Metbo_0146"/>
<feature type="domain" description="PDZ" evidence="6">
    <location>
        <begin position="208"/>
        <end position="271"/>
    </location>
</feature>
<dbReference type="PRINTS" id="PR01000">
    <property type="entry name" value="SREBPS2PTASE"/>
</dbReference>
<dbReference type="PANTHER" id="PTHR13325:SF3">
    <property type="entry name" value="MEMBRANE-BOUND TRANSCRIPTION FACTOR SITE-2 PROTEASE"/>
    <property type="match status" value="1"/>
</dbReference>
<dbReference type="Pfam" id="PF02163">
    <property type="entry name" value="Peptidase_M50"/>
    <property type="match status" value="1"/>
</dbReference>
<feature type="transmembrane region" description="Helical" evidence="5">
    <location>
        <begin position="59"/>
        <end position="85"/>
    </location>
</feature>
<name>F0T7G9_METLA</name>
<dbReference type="InterPro" id="IPR001478">
    <property type="entry name" value="PDZ"/>
</dbReference>
<dbReference type="SUPFAM" id="SSF50156">
    <property type="entry name" value="PDZ domain-like"/>
    <property type="match status" value="1"/>
</dbReference>
<dbReference type="InterPro" id="IPR036034">
    <property type="entry name" value="PDZ_sf"/>
</dbReference>
<accession>F0T7G9</accession>
<evidence type="ECO:0000313" key="8">
    <source>
        <dbReference type="Proteomes" id="UP000007490"/>
    </source>
</evidence>
<dbReference type="OrthoDB" id="15212at2157"/>
<dbReference type="GO" id="GO:0012505">
    <property type="term" value="C:endomembrane system"/>
    <property type="evidence" value="ECO:0007669"/>
    <property type="project" value="UniProtKB-SubCell"/>
</dbReference>
<keyword evidence="3 5" id="KW-1133">Transmembrane helix</keyword>
<dbReference type="InterPro" id="IPR001193">
    <property type="entry name" value="MBTPS2"/>
</dbReference>
<keyword evidence="2 5" id="KW-0812">Transmembrane</keyword>
<evidence type="ECO:0000256" key="1">
    <source>
        <dbReference type="ARBA" id="ARBA00004127"/>
    </source>
</evidence>
<feature type="transmembrane region" description="Helical" evidence="5">
    <location>
        <begin position="6"/>
        <end position="21"/>
    </location>
</feature>
<dbReference type="GO" id="GO:0016020">
    <property type="term" value="C:membrane"/>
    <property type="evidence" value="ECO:0007669"/>
    <property type="project" value="InterPro"/>
</dbReference>
<dbReference type="eggNOG" id="arCOG04064">
    <property type="taxonomic scope" value="Archaea"/>
</dbReference>
<dbReference type="PANTHER" id="PTHR13325">
    <property type="entry name" value="PROTEASE M50 MEMBRANE-BOUND TRANSCRIPTION FACTOR SITE 2 PROTEASE"/>
    <property type="match status" value="1"/>
</dbReference>
<evidence type="ECO:0000256" key="2">
    <source>
        <dbReference type="ARBA" id="ARBA00022692"/>
    </source>
</evidence>
<gene>
    <name evidence="7" type="ordered locus">Metbo_0146</name>
</gene>
<protein>
    <submittedName>
        <fullName evidence="7">Peptidase M50</fullName>
    </submittedName>
</protein>
<sequence>MNALWYYAIGFLIIWILAFAFKDKLKIDISGPILMRRTKRLRNFIDSTAQRSPRFWRGVMSLGIPVAFFFMVLMVVVLLISLQSLLSSPQIGIILPGVDIPGSQIYVPFGVGIIALMTVMVVHEFGHGILARVEGVRIKSIGVLLLAVLPGAFVEPDEEDIEKSKRISKLRIYAAGSVFNLGLALVSLILFLLISVTMLGSIFMGIPGISVPGTTIKTPNIGYNISGPIYPTFHEQGMQISSVVPGSPADGILKEGMVIQSINGIPTTNTTDYVNLQPSIQKGETLTIQTDQGTEKVTTGTNPNNATKGYIGVRSQSNLVVNQDVASKYGTILPWFFYDLSNLLYWIFLLNFAVGTFNLLPLKPLDGGLMLEELLRYRLSENIVQKIINPLSYFLIIVIVVSIVYSLGRGLFLLL</sequence>
<keyword evidence="4 5" id="KW-0472">Membrane</keyword>
<dbReference type="InterPro" id="IPR008915">
    <property type="entry name" value="Peptidase_M50"/>
</dbReference>
<dbReference type="GO" id="GO:0005737">
    <property type="term" value="C:cytoplasm"/>
    <property type="evidence" value="ECO:0007669"/>
    <property type="project" value="TreeGrafter"/>
</dbReference>
<dbReference type="PROSITE" id="PS50106">
    <property type="entry name" value="PDZ"/>
    <property type="match status" value="1"/>
</dbReference>
<dbReference type="Gene3D" id="2.30.42.10">
    <property type="match status" value="1"/>
</dbReference>
<reference evidence="8" key="1">
    <citation type="submission" date="2011-02" db="EMBL/GenBank/DDBJ databases">
        <title>Complete sequence of Methanobacterium sp. AL-21.</title>
        <authorList>
            <consortium name="US DOE Joint Genome Institute"/>
            <person name="Lucas S."/>
            <person name="Copeland A."/>
            <person name="Lapidus A."/>
            <person name="Cheng J.-F."/>
            <person name="Goodwin L."/>
            <person name="Pitluck S."/>
            <person name="Chertkov O."/>
            <person name="Detter J.C."/>
            <person name="Han C."/>
            <person name="Tapia R."/>
            <person name="Land M."/>
            <person name="Hauser L."/>
            <person name="Kyrpides N."/>
            <person name="Ivanova N."/>
            <person name="Mikhailova N."/>
            <person name="Pagani I."/>
            <person name="Cadillo-Quiroz H."/>
            <person name="Imachi H."/>
            <person name="Zinder S."/>
            <person name="Liu W."/>
            <person name="Woyke T."/>
        </authorList>
    </citation>
    <scope>NUCLEOTIDE SEQUENCE [LARGE SCALE GENOMIC DNA]</scope>
    <source>
        <strain evidence="8">AL-21</strain>
    </source>
</reference>
<keyword evidence="8" id="KW-1185">Reference proteome</keyword>
<dbReference type="GO" id="GO:0004222">
    <property type="term" value="F:metalloendopeptidase activity"/>
    <property type="evidence" value="ECO:0007669"/>
    <property type="project" value="InterPro"/>
</dbReference>
<dbReference type="KEGG" id="mel:Metbo_0146"/>
<comment type="subcellular location">
    <subcellularLocation>
        <location evidence="1">Endomembrane system</location>
        <topology evidence="1">Multi-pass membrane protein</topology>
    </subcellularLocation>
</comment>
<dbReference type="RefSeq" id="WP_013643749.1">
    <property type="nucleotide sequence ID" value="NC_015216.1"/>
</dbReference>
<evidence type="ECO:0000256" key="3">
    <source>
        <dbReference type="ARBA" id="ARBA00022989"/>
    </source>
</evidence>
<dbReference type="Proteomes" id="UP000007490">
    <property type="component" value="Chromosome"/>
</dbReference>
<dbReference type="CDD" id="cd06159">
    <property type="entry name" value="S2P-M50_PDZ_Arch"/>
    <property type="match status" value="1"/>
</dbReference>
<feature type="transmembrane region" description="Helical" evidence="5">
    <location>
        <begin position="105"/>
        <end position="122"/>
    </location>
</feature>
<dbReference type="EMBL" id="CP002551">
    <property type="protein sequence ID" value="ADZ08398.1"/>
    <property type="molecule type" value="Genomic_DNA"/>
</dbReference>
<feature type="transmembrane region" description="Helical" evidence="5">
    <location>
        <begin position="343"/>
        <end position="362"/>
    </location>
</feature>
<dbReference type="HOGENOM" id="CLU_042134_1_0_2"/>
<reference evidence="7 8" key="2">
    <citation type="journal article" date="2014" name="Int. J. Syst. Evol. Microbiol.">
        <title>Methanobacterium paludis sp. nov. and a novel strain of Methanobacterium lacus isolated from northern peatlands.</title>
        <authorList>
            <person name="Cadillo-Quiroz H."/>
            <person name="Brauer S.L."/>
            <person name="Goodson N."/>
            <person name="Yavitt J.B."/>
            <person name="Zinder S.H."/>
        </authorList>
    </citation>
    <scope>NUCLEOTIDE SEQUENCE [LARGE SCALE GENOMIC DNA]</scope>
    <source>
        <strain evidence="7 8">AL-21</strain>
    </source>
</reference>
<feature type="transmembrane region" description="Helical" evidence="5">
    <location>
        <begin position="172"/>
        <end position="194"/>
    </location>
</feature>
<dbReference type="AlphaFoldDB" id="F0T7G9"/>
<evidence type="ECO:0000313" key="7">
    <source>
        <dbReference type="EMBL" id="ADZ08398.1"/>
    </source>
</evidence>